<dbReference type="KEGG" id="nall:PP769_02085"/>
<proteinExistence type="predicted"/>
<evidence type="ECO:0000313" key="1">
    <source>
        <dbReference type="EMBL" id="WNM58578.1"/>
    </source>
</evidence>
<accession>A0AA96GGP8</accession>
<dbReference type="EMBL" id="CP116967">
    <property type="protein sequence ID" value="WNM58578.1"/>
    <property type="molecule type" value="Genomic_DNA"/>
</dbReference>
<keyword evidence="2" id="KW-1185">Reference proteome</keyword>
<reference evidence="1 2" key="1">
    <citation type="submission" date="2023-01" db="EMBL/GenBank/DDBJ databases">
        <title>Cultivation and genomic characterization of new, ubiquitous marine nitrite-oxidizing bacteria from the Nitrospirales.</title>
        <authorList>
            <person name="Mueller A.J."/>
            <person name="Daebeler A."/>
            <person name="Herbold C.W."/>
            <person name="Kirkegaard R.H."/>
            <person name="Daims H."/>
        </authorList>
    </citation>
    <scope>NUCLEOTIDE SEQUENCE [LARGE SCALE GENOMIC DNA]</scope>
    <source>
        <strain evidence="1 2">VA</strain>
    </source>
</reference>
<dbReference type="AlphaFoldDB" id="A0AA96GGP8"/>
<dbReference type="Proteomes" id="UP001302719">
    <property type="component" value="Chromosome"/>
</dbReference>
<name>A0AA96GGP8_9BACT</name>
<dbReference type="RefSeq" id="WP_312644602.1">
    <property type="nucleotide sequence ID" value="NZ_CP116967.1"/>
</dbReference>
<sequence>MKLLTPQDLLPAAQYEENRAAIRQKIIALKKRRRISVGEFVTLVFENRDTLLFQIQEMIRIERIFDPGKIQEECDVYNALLPTRHELSATLFIEITDSEKIQPLLDSFKNIDQPNTVGIKVGDTSVFANFEAGHSKEDKISAVHFVRFSTTQTFRDLLAQEEVPAFLTILHPEYRTEAPVPQELRQEWLKDLK</sequence>
<gene>
    <name evidence="1" type="ORF">PP769_02085</name>
</gene>
<organism evidence="1 2">
    <name type="scientific">Candidatus Nitrospira allomarina</name>
    <dbReference type="NCBI Taxonomy" id="3020900"/>
    <lineage>
        <taxon>Bacteria</taxon>
        <taxon>Pseudomonadati</taxon>
        <taxon>Nitrospirota</taxon>
        <taxon>Nitrospiria</taxon>
        <taxon>Nitrospirales</taxon>
        <taxon>Nitrospiraceae</taxon>
        <taxon>Nitrospira</taxon>
    </lineage>
</organism>
<protein>
    <submittedName>
        <fullName evidence="1">DUF3501 family protein</fullName>
    </submittedName>
</protein>
<dbReference type="InterPro" id="IPR021890">
    <property type="entry name" value="DUF3501"/>
</dbReference>
<dbReference type="Pfam" id="PF12007">
    <property type="entry name" value="DUF3501"/>
    <property type="match status" value="1"/>
</dbReference>
<evidence type="ECO:0000313" key="2">
    <source>
        <dbReference type="Proteomes" id="UP001302719"/>
    </source>
</evidence>